<gene>
    <name evidence="3" type="ORF">NE579_05725</name>
</gene>
<reference evidence="3" key="1">
    <citation type="submission" date="2022-06" db="EMBL/GenBank/DDBJ databases">
        <title>Isolation of gut microbiota from human fecal samples.</title>
        <authorList>
            <person name="Pamer E.G."/>
            <person name="Barat B."/>
            <person name="Waligurski E."/>
            <person name="Medina S."/>
            <person name="Paddock L."/>
            <person name="Mostad J."/>
        </authorList>
    </citation>
    <scope>NUCLEOTIDE SEQUENCE</scope>
    <source>
        <strain evidence="3">DFI.9.91</strain>
    </source>
</reference>
<organism evidence="3 4">
    <name type="scientific">Intestinimonas massiliensis</name>
    <name type="common">ex Afouda et al. 2020</name>
    <dbReference type="NCBI Taxonomy" id="1673721"/>
    <lineage>
        <taxon>Bacteria</taxon>
        <taxon>Bacillati</taxon>
        <taxon>Bacillota</taxon>
        <taxon>Clostridia</taxon>
        <taxon>Eubacteriales</taxon>
        <taxon>Intestinimonas</taxon>
    </lineage>
</organism>
<name>A0AAW5JL54_9FIRM</name>
<dbReference type="Pfam" id="PF14317">
    <property type="entry name" value="YcxB"/>
    <property type="match status" value="1"/>
</dbReference>
<evidence type="ECO:0000259" key="2">
    <source>
        <dbReference type="Pfam" id="PF14317"/>
    </source>
</evidence>
<dbReference type="RefSeq" id="WP_256303546.1">
    <property type="nucleotide sequence ID" value="NZ_JANFYS010000009.1"/>
</dbReference>
<feature type="transmembrane region" description="Helical" evidence="1">
    <location>
        <begin position="62"/>
        <end position="86"/>
    </location>
</feature>
<evidence type="ECO:0000256" key="1">
    <source>
        <dbReference type="SAM" id="Phobius"/>
    </source>
</evidence>
<comment type="caution">
    <text evidence="3">The sequence shown here is derived from an EMBL/GenBank/DDBJ whole genome shotgun (WGS) entry which is preliminary data.</text>
</comment>
<proteinExistence type="predicted"/>
<keyword evidence="1" id="KW-1133">Transmembrane helix</keyword>
<dbReference type="AlphaFoldDB" id="A0AAW5JL54"/>
<evidence type="ECO:0000313" key="3">
    <source>
        <dbReference type="EMBL" id="MCQ4769962.1"/>
    </source>
</evidence>
<keyword evidence="1" id="KW-0472">Membrane</keyword>
<accession>A0AAW5JL54</accession>
<dbReference type="InterPro" id="IPR025588">
    <property type="entry name" value="YcxB-like_C"/>
</dbReference>
<sequence>MNQVNEHELTVMVHIDGRLFRNFALFDTFRRQRKWVSPALFAAIMIGFSCVCFALRGQAEQAVLLGGTLLAVGLLLPAAYFLNFFLSVRTQVKKLGLTTPQHVYTVAFQSQSGVSVSTEREQVSYSWEQLYAAYRVPDGIYLYAAPQRAYLLPADQIAGGVDGLWELLCTKLPQKNLHAM</sequence>
<dbReference type="EMBL" id="JANFYS010000009">
    <property type="protein sequence ID" value="MCQ4769962.1"/>
    <property type="molecule type" value="Genomic_DNA"/>
</dbReference>
<evidence type="ECO:0000313" key="4">
    <source>
        <dbReference type="Proteomes" id="UP001204562"/>
    </source>
</evidence>
<feature type="transmembrane region" description="Helical" evidence="1">
    <location>
        <begin position="35"/>
        <end position="56"/>
    </location>
</feature>
<dbReference type="Proteomes" id="UP001204562">
    <property type="component" value="Unassembled WGS sequence"/>
</dbReference>
<protein>
    <submittedName>
        <fullName evidence="3">YcxB family protein</fullName>
    </submittedName>
</protein>
<keyword evidence="1" id="KW-0812">Transmembrane</keyword>
<feature type="domain" description="YcxB-like C-terminal" evidence="2">
    <location>
        <begin position="112"/>
        <end position="157"/>
    </location>
</feature>